<sequence length="81" mass="8502">LGKIPLVIGMPVMISQNFNVNVGIVNGCTGKLKSICFSVDANGDHHATSCVIDTPSTSGKPLPHLEAHQSVVLPDTVDMSF</sequence>
<protein>
    <submittedName>
        <fullName evidence="1">Uncharacterized protein</fullName>
    </submittedName>
</protein>
<dbReference type="GeneID" id="64623135"/>
<keyword evidence="2" id="KW-1185">Reference proteome</keyword>
<name>A0A9P7JBH1_9AGAM</name>
<reference evidence="1" key="1">
    <citation type="journal article" date="2020" name="New Phytol.">
        <title>Comparative genomics reveals dynamic genome evolution in host specialist ectomycorrhizal fungi.</title>
        <authorList>
            <person name="Lofgren L.A."/>
            <person name="Nguyen N.H."/>
            <person name="Vilgalys R."/>
            <person name="Ruytinx J."/>
            <person name="Liao H.L."/>
            <person name="Branco S."/>
            <person name="Kuo A."/>
            <person name="LaButti K."/>
            <person name="Lipzen A."/>
            <person name="Andreopoulos W."/>
            <person name="Pangilinan J."/>
            <person name="Riley R."/>
            <person name="Hundley H."/>
            <person name="Na H."/>
            <person name="Barry K."/>
            <person name="Grigoriev I.V."/>
            <person name="Stajich J.E."/>
            <person name="Kennedy P.G."/>
        </authorList>
    </citation>
    <scope>NUCLEOTIDE SEQUENCE</scope>
    <source>
        <strain evidence="1">MN1</strain>
    </source>
</reference>
<feature type="non-terminal residue" evidence="1">
    <location>
        <position position="1"/>
    </location>
</feature>
<dbReference type="RefSeq" id="XP_041190810.1">
    <property type="nucleotide sequence ID" value="XM_041329118.1"/>
</dbReference>
<dbReference type="EMBL" id="JABBWG010000025">
    <property type="protein sequence ID" value="KAG1812787.1"/>
    <property type="molecule type" value="Genomic_DNA"/>
</dbReference>
<feature type="non-terminal residue" evidence="1">
    <location>
        <position position="81"/>
    </location>
</feature>
<gene>
    <name evidence="1" type="ORF">BJ212DRAFT_1203730</name>
</gene>
<dbReference type="AlphaFoldDB" id="A0A9P7JBH1"/>
<comment type="caution">
    <text evidence="1">The sequence shown here is derived from an EMBL/GenBank/DDBJ whole genome shotgun (WGS) entry which is preliminary data.</text>
</comment>
<accession>A0A9P7JBH1</accession>
<evidence type="ECO:0000313" key="1">
    <source>
        <dbReference type="EMBL" id="KAG1812787.1"/>
    </source>
</evidence>
<organism evidence="1 2">
    <name type="scientific">Suillus subaureus</name>
    <dbReference type="NCBI Taxonomy" id="48587"/>
    <lineage>
        <taxon>Eukaryota</taxon>
        <taxon>Fungi</taxon>
        <taxon>Dikarya</taxon>
        <taxon>Basidiomycota</taxon>
        <taxon>Agaricomycotina</taxon>
        <taxon>Agaricomycetes</taxon>
        <taxon>Agaricomycetidae</taxon>
        <taxon>Boletales</taxon>
        <taxon>Suillineae</taxon>
        <taxon>Suillaceae</taxon>
        <taxon>Suillus</taxon>
    </lineage>
</organism>
<evidence type="ECO:0000313" key="2">
    <source>
        <dbReference type="Proteomes" id="UP000807769"/>
    </source>
</evidence>
<dbReference type="OrthoDB" id="432234at2759"/>
<dbReference type="Proteomes" id="UP000807769">
    <property type="component" value="Unassembled WGS sequence"/>
</dbReference>
<proteinExistence type="predicted"/>